<reference evidence="1" key="1">
    <citation type="journal article" date="2022" name="bioRxiv">
        <title>Population genetic analysis of Ophidiomyces ophidiicola, the causative agent of snake fungal disease, indicates recent introductions to the USA.</title>
        <authorList>
            <person name="Ladner J.T."/>
            <person name="Palmer J.M."/>
            <person name="Ettinger C.L."/>
            <person name="Stajich J.E."/>
            <person name="Farrell T.M."/>
            <person name="Glorioso B.M."/>
            <person name="Lawson B."/>
            <person name="Price S.J."/>
            <person name="Stengle A.G."/>
            <person name="Grear D.A."/>
            <person name="Lorch J.M."/>
        </authorList>
    </citation>
    <scope>NUCLEOTIDE SEQUENCE</scope>
    <source>
        <strain evidence="1">NWHC 24266-5</strain>
    </source>
</reference>
<evidence type="ECO:0000313" key="1">
    <source>
        <dbReference type="EMBL" id="KAI2382922.1"/>
    </source>
</evidence>
<gene>
    <name evidence="1" type="ORF">LOY88_005625</name>
</gene>
<protein>
    <submittedName>
        <fullName evidence="1">Uncharacterized protein</fullName>
    </submittedName>
</protein>
<dbReference type="EMBL" id="JALBCA010000104">
    <property type="protein sequence ID" value="KAI2382922.1"/>
    <property type="molecule type" value="Genomic_DNA"/>
</dbReference>
<proteinExistence type="predicted"/>
<accession>A0ACB8UQ87</accession>
<organism evidence="1">
    <name type="scientific">Ophidiomyces ophidiicola</name>
    <dbReference type="NCBI Taxonomy" id="1387563"/>
    <lineage>
        <taxon>Eukaryota</taxon>
        <taxon>Fungi</taxon>
        <taxon>Dikarya</taxon>
        <taxon>Ascomycota</taxon>
        <taxon>Pezizomycotina</taxon>
        <taxon>Eurotiomycetes</taxon>
        <taxon>Eurotiomycetidae</taxon>
        <taxon>Onygenales</taxon>
        <taxon>Onygenaceae</taxon>
        <taxon>Ophidiomyces</taxon>
    </lineage>
</organism>
<comment type="caution">
    <text evidence="1">The sequence shown here is derived from an EMBL/GenBank/DDBJ whole genome shotgun (WGS) entry which is preliminary data.</text>
</comment>
<sequence length="142" mass="15959">MSDQKVPPGNSPASDRVEIETVVEGDEKATAKEQKRDYAGAVEKTDPEEIRLVRKLDYRIMPTLFAMYFLNYVDRNTLAQARLNGVEKELGMHGSQFNTAISILFVGYILTQVPSNMLITRIAPSIYMSTWMVIWAIVSGAK</sequence>
<name>A0ACB8UQ87_9EURO</name>